<keyword evidence="3" id="KW-0732">Signal</keyword>
<gene>
    <name evidence="5" type="ORF">D2V17_00105</name>
</gene>
<feature type="chain" id="PRO_5017199691" evidence="3">
    <location>
        <begin position="24"/>
        <end position="655"/>
    </location>
</feature>
<evidence type="ECO:0000256" key="2">
    <source>
        <dbReference type="ARBA" id="ARBA00022825"/>
    </source>
</evidence>
<keyword evidence="6" id="KW-1185">Reference proteome</keyword>
<dbReference type="PRINTS" id="PR00862">
    <property type="entry name" value="PROLIGOPTASE"/>
</dbReference>
<dbReference type="InterPro" id="IPR011042">
    <property type="entry name" value="6-blade_b-propeller_TolB-like"/>
</dbReference>
<dbReference type="InterPro" id="IPR029058">
    <property type="entry name" value="AB_hydrolase_fold"/>
</dbReference>
<dbReference type="Proteomes" id="UP000265366">
    <property type="component" value="Unassembled WGS sequence"/>
</dbReference>
<dbReference type="EMBL" id="QXFM01000002">
    <property type="protein sequence ID" value="RIV93402.1"/>
    <property type="molecule type" value="Genomic_DNA"/>
</dbReference>
<dbReference type="InterPro" id="IPR011659">
    <property type="entry name" value="WD40"/>
</dbReference>
<dbReference type="SUPFAM" id="SSF82171">
    <property type="entry name" value="DPP6 N-terminal domain-like"/>
    <property type="match status" value="1"/>
</dbReference>
<dbReference type="GO" id="GO:0004252">
    <property type="term" value="F:serine-type endopeptidase activity"/>
    <property type="evidence" value="ECO:0007669"/>
    <property type="project" value="InterPro"/>
</dbReference>
<dbReference type="AlphaFoldDB" id="A0A3A1PK69"/>
<reference evidence="5 6" key="1">
    <citation type="submission" date="2018-08" db="EMBL/GenBank/DDBJ databases">
        <title>Erythrobacter zhengii sp.nov., a bacterium isolated from deep-sea sediment.</title>
        <authorList>
            <person name="Fang C."/>
            <person name="Wu Y.-H."/>
            <person name="Sun C."/>
            <person name="Wang H."/>
            <person name="Cheng H."/>
            <person name="Meng F.-X."/>
            <person name="Wang C.-S."/>
            <person name="Xu X.-W."/>
        </authorList>
    </citation>
    <scope>NUCLEOTIDE SEQUENCE [LARGE SCALE GENOMIC DNA]</scope>
    <source>
        <strain evidence="5 6">CCTCC AB 2015396</strain>
    </source>
</reference>
<organism evidence="5 6">
    <name type="scientific">Aurantiacibacter xanthus</name>
    <dbReference type="NCBI Taxonomy" id="1784712"/>
    <lineage>
        <taxon>Bacteria</taxon>
        <taxon>Pseudomonadati</taxon>
        <taxon>Pseudomonadota</taxon>
        <taxon>Alphaproteobacteria</taxon>
        <taxon>Sphingomonadales</taxon>
        <taxon>Erythrobacteraceae</taxon>
        <taxon>Aurantiacibacter</taxon>
    </lineage>
</organism>
<accession>A0A3A1PK69</accession>
<dbReference type="SUPFAM" id="SSF53474">
    <property type="entry name" value="alpha/beta-Hydrolases"/>
    <property type="match status" value="1"/>
</dbReference>
<keyword evidence="2" id="KW-0720">Serine protease</keyword>
<feature type="signal peptide" evidence="3">
    <location>
        <begin position="1"/>
        <end position="23"/>
    </location>
</feature>
<dbReference type="Gene3D" id="3.40.50.1820">
    <property type="entry name" value="alpha/beta hydrolase"/>
    <property type="match status" value="1"/>
</dbReference>
<dbReference type="Pfam" id="PF07676">
    <property type="entry name" value="PD40"/>
    <property type="match status" value="2"/>
</dbReference>
<dbReference type="PANTHER" id="PTHR42776">
    <property type="entry name" value="SERINE PEPTIDASE S9 FAMILY MEMBER"/>
    <property type="match status" value="1"/>
</dbReference>
<evidence type="ECO:0000313" key="5">
    <source>
        <dbReference type="EMBL" id="RIV93402.1"/>
    </source>
</evidence>
<dbReference type="GO" id="GO:0006508">
    <property type="term" value="P:proteolysis"/>
    <property type="evidence" value="ECO:0007669"/>
    <property type="project" value="InterPro"/>
</dbReference>
<proteinExistence type="predicted"/>
<evidence type="ECO:0000256" key="3">
    <source>
        <dbReference type="SAM" id="SignalP"/>
    </source>
</evidence>
<dbReference type="PANTHER" id="PTHR42776:SF27">
    <property type="entry name" value="DIPEPTIDYL PEPTIDASE FAMILY MEMBER 6"/>
    <property type="match status" value="1"/>
</dbReference>
<evidence type="ECO:0000259" key="4">
    <source>
        <dbReference type="Pfam" id="PF00326"/>
    </source>
</evidence>
<keyword evidence="2" id="KW-0645">Protease</keyword>
<dbReference type="RefSeq" id="WP_119591116.1">
    <property type="nucleotide sequence ID" value="NZ_QXFM01000002.1"/>
</dbReference>
<protein>
    <submittedName>
        <fullName evidence="5">S9 family peptidase</fullName>
    </submittedName>
</protein>
<evidence type="ECO:0000313" key="6">
    <source>
        <dbReference type="Proteomes" id="UP000265366"/>
    </source>
</evidence>
<feature type="domain" description="Peptidase S9 prolyl oligopeptidase catalytic" evidence="4">
    <location>
        <begin position="442"/>
        <end position="649"/>
    </location>
</feature>
<evidence type="ECO:0000256" key="1">
    <source>
        <dbReference type="ARBA" id="ARBA00022801"/>
    </source>
</evidence>
<dbReference type="OrthoDB" id="1094230at2"/>
<name>A0A3A1PK69_9SPHN</name>
<dbReference type="Pfam" id="PF00326">
    <property type="entry name" value="Peptidase_S9"/>
    <property type="match status" value="1"/>
</dbReference>
<dbReference type="Gene3D" id="2.120.10.30">
    <property type="entry name" value="TolB, C-terminal domain"/>
    <property type="match status" value="1"/>
</dbReference>
<dbReference type="InterPro" id="IPR002470">
    <property type="entry name" value="Peptidase_S9A"/>
</dbReference>
<keyword evidence="1" id="KW-0378">Hydrolase</keyword>
<dbReference type="InterPro" id="IPR001375">
    <property type="entry name" value="Peptidase_S9_cat"/>
</dbReference>
<sequence>MRRFSRLLFTASLLTVAAAPALAQDSAFGGQSGPDLSIEAIEPDGAAADIGLAGQQPVDIARYLLANGASEARLSPDGQTIAFIQRLTGQPELWVLPASGGQPRQLTFATGVTMFRWLPDGSGLFYAADRDGNEQPGYFGISLDGTRERSILPAASGDFRDFAGFADDGRFVYSSTLRNGLDYDVYQADLQGNSRIVYEGHYGTIAKSVSPDGRYAIVAETVGEDADNLSLLDLQSGELRAIDAPPVEDRASHTLGGFEWLPDSSAFYMSSNSGREFGALTMVDPSTLASTVIEAGDADVSDIALCGGGFAYVVSRDGFDSLWYNDGDGPQGVAGLPEGTYDIDCAASSLMVRVNGWATPGDIYVVDTSDLSARQVFASTFAGVDPASLVRPQVVRYPARDGVELQGLLYLPRGAGTGGDAPPVVFDVHGGPSGQSSPTWDATSQYHVARGVAVFKPNVRGSTGLGRTYSTLDDRERRLDSVRDLVDLKGALAADGLIDGSRAAVMGGSYGGYMVNAVLSEYPDAFAAGVSLFGVGNWITALEVASPALKASDRIEYGDITEQRWRDVYGQMSPVFRADRIAVPVLYSHGAMDPRIDISETEVMVQALRGNGITAEFIRIPDEGHGWRKLANRLFYYREQARFLEDQLGVGAVGE</sequence>
<comment type="caution">
    <text evidence="5">The sequence shown here is derived from an EMBL/GenBank/DDBJ whole genome shotgun (WGS) entry which is preliminary data.</text>
</comment>